<evidence type="ECO:0000256" key="3">
    <source>
        <dbReference type="ARBA" id="ARBA00022989"/>
    </source>
</evidence>
<keyword evidence="2 7" id="KW-0812">Transmembrane</keyword>
<dbReference type="EMBL" id="AE016816">
    <property type="protein sequence ID" value="AAS51122.1"/>
    <property type="molecule type" value="Genomic_DNA"/>
</dbReference>
<evidence type="ECO:0000256" key="1">
    <source>
        <dbReference type="ARBA" id="ARBA00004141"/>
    </source>
</evidence>
<dbReference type="FunCoup" id="Q75CM5">
    <property type="interactions" value="11"/>
</dbReference>
<evidence type="ECO:0000256" key="7">
    <source>
        <dbReference type="SAM" id="Phobius"/>
    </source>
</evidence>
<dbReference type="RefSeq" id="NP_983298.1">
    <property type="nucleotide sequence ID" value="NM_208651.1"/>
</dbReference>
<reference evidence="9" key="2">
    <citation type="journal article" date="2013" name="G3 (Bethesda)">
        <title>Genomes of Ashbya fungi isolated from insects reveal four mating-type loci, numerous translocations, lack of transposons, and distinct gene duplications.</title>
        <authorList>
            <person name="Dietrich F.S."/>
            <person name="Voegeli S."/>
            <person name="Kuo S."/>
            <person name="Philippsen P."/>
        </authorList>
    </citation>
    <scope>GENOME REANNOTATION</scope>
    <source>
        <strain evidence="9">ATCC 10895 / CBS 109.51 / FGSC 9923 / NRRL Y-1056</strain>
    </source>
</reference>
<evidence type="ECO:0000313" key="8">
    <source>
        <dbReference type="EMBL" id="AAS51122.1"/>
    </source>
</evidence>
<reference evidence="8 9" key="1">
    <citation type="journal article" date="2004" name="Science">
        <title>The Ashbya gossypii genome as a tool for mapping the ancient Saccharomyces cerevisiae genome.</title>
        <authorList>
            <person name="Dietrich F.S."/>
            <person name="Voegeli S."/>
            <person name="Brachat S."/>
            <person name="Lerch A."/>
            <person name="Gates K."/>
            <person name="Steiner S."/>
            <person name="Mohr C."/>
            <person name="Pohlmann R."/>
            <person name="Luedi P."/>
            <person name="Choi S."/>
            <person name="Wing R.A."/>
            <person name="Flavier A."/>
            <person name="Gaffney T.D."/>
            <person name="Philippsen P."/>
        </authorList>
    </citation>
    <scope>NUCLEOTIDE SEQUENCE [LARGE SCALE GENOMIC DNA]</scope>
    <source>
        <strain evidence="9">ATCC 10895 / CBS 109.51 / FGSC 9923 / NRRL Y-1056</strain>
    </source>
</reference>
<sequence length="273" mass="30135">MSRMTDCAATIWPVISIASGVVSFTTSLVASIPQVVETYKEKSVDGLSPLCLLCWISGDITTLVGAILTHQLPFQIIQAFYYFSTDLILCYQYYYYGVRWRNRLAAPGARHLAAPSPAKGLLASFLVVGRAAAAPLLRRDSVAAPPLPLPSSDPFGIVSSWVGASFYFFSRIPQLIKNYRRKSTDGLSPLLFLAALTANLTYCVSVFTSCEFLASPDKPAYVWNALPFIMGSGGTVVFDLIYVYQHYFLYRQKGQHKQLEYSPETEGSPLVSH</sequence>
<dbReference type="PANTHER" id="PTHR16201">
    <property type="entry name" value="SEVEN TRANSMEMBRANE PROTEIN 1-RELATED"/>
    <property type="match status" value="1"/>
</dbReference>
<dbReference type="OrthoDB" id="8048523at2759"/>
<comment type="catalytic activity">
    <reaction evidence="6">
        <text>L-histidine(out) + L-arginine(in) = L-histidine(in) + L-arginine(out)</text>
        <dbReference type="Rhea" id="RHEA:71063"/>
        <dbReference type="ChEBI" id="CHEBI:32682"/>
        <dbReference type="ChEBI" id="CHEBI:57595"/>
    </reaction>
</comment>
<keyword evidence="4 7" id="KW-0472">Membrane</keyword>
<dbReference type="AlphaFoldDB" id="Q75CM5"/>
<comment type="similarity">
    <text evidence="5">Belongs to the laat-1 family.</text>
</comment>
<protein>
    <submittedName>
        <fullName evidence="8">ACL106Cp</fullName>
    </submittedName>
</protein>
<dbReference type="PANTHER" id="PTHR16201:SF34">
    <property type="entry name" value="LYSOSOMAL AMINO ACID TRANSPORTER 1"/>
    <property type="match status" value="1"/>
</dbReference>
<dbReference type="Proteomes" id="UP000000591">
    <property type="component" value="Chromosome III"/>
</dbReference>
<accession>Q75CM5</accession>
<organism evidence="8 9">
    <name type="scientific">Eremothecium gossypii (strain ATCC 10895 / CBS 109.51 / FGSC 9923 / NRRL Y-1056)</name>
    <name type="common">Yeast</name>
    <name type="synonym">Ashbya gossypii</name>
    <dbReference type="NCBI Taxonomy" id="284811"/>
    <lineage>
        <taxon>Eukaryota</taxon>
        <taxon>Fungi</taxon>
        <taxon>Dikarya</taxon>
        <taxon>Ascomycota</taxon>
        <taxon>Saccharomycotina</taxon>
        <taxon>Saccharomycetes</taxon>
        <taxon>Saccharomycetales</taxon>
        <taxon>Saccharomycetaceae</taxon>
        <taxon>Eremothecium</taxon>
    </lineage>
</organism>
<dbReference type="Gene3D" id="1.20.1280.290">
    <property type="match status" value="2"/>
</dbReference>
<feature type="transmembrane region" description="Helical" evidence="7">
    <location>
        <begin position="47"/>
        <end position="68"/>
    </location>
</feature>
<dbReference type="InterPro" id="IPR051415">
    <property type="entry name" value="LAAT-1"/>
</dbReference>
<proteinExistence type="inferred from homology"/>
<dbReference type="GO" id="GO:0034488">
    <property type="term" value="P:basic amino acid transmembrane export from vacuole"/>
    <property type="evidence" value="ECO:0000318"/>
    <property type="project" value="GO_Central"/>
</dbReference>
<comment type="subcellular location">
    <subcellularLocation>
        <location evidence="1">Membrane</location>
        <topology evidence="1">Multi-pass membrane protein</topology>
    </subcellularLocation>
</comment>
<dbReference type="InParanoid" id="Q75CM5"/>
<dbReference type="KEGG" id="ago:AGOS_ACL106C"/>
<keyword evidence="9" id="KW-1185">Reference proteome</keyword>
<evidence type="ECO:0000256" key="4">
    <source>
        <dbReference type="ARBA" id="ARBA00023136"/>
    </source>
</evidence>
<evidence type="ECO:0000256" key="5">
    <source>
        <dbReference type="ARBA" id="ARBA00038039"/>
    </source>
</evidence>
<feature type="transmembrane region" description="Helical" evidence="7">
    <location>
        <begin position="190"/>
        <end position="214"/>
    </location>
</feature>
<dbReference type="FunFam" id="1.20.1280.290:FF:000009">
    <property type="entry name" value="PQ loop repeat family protein"/>
    <property type="match status" value="1"/>
</dbReference>
<dbReference type="GO" id="GO:0061459">
    <property type="term" value="F:L-arginine transmembrane transporter activity"/>
    <property type="evidence" value="ECO:0007669"/>
    <property type="project" value="EnsemblFungi"/>
</dbReference>
<dbReference type="HOGENOM" id="CLU_019699_3_1_1"/>
<dbReference type="GeneID" id="4619418"/>
<dbReference type="eggNOG" id="KOG2913">
    <property type="taxonomic scope" value="Eukaryota"/>
</dbReference>
<dbReference type="SMART" id="SM00679">
    <property type="entry name" value="CTNS"/>
    <property type="match status" value="2"/>
</dbReference>
<feature type="transmembrane region" description="Helical" evidence="7">
    <location>
        <begin position="80"/>
        <end position="96"/>
    </location>
</feature>
<feature type="transmembrane region" description="Helical" evidence="7">
    <location>
        <begin position="220"/>
        <end position="244"/>
    </location>
</feature>
<dbReference type="FunFam" id="1.20.1280.290:FF:000034">
    <property type="entry name" value="PQ loop repeat family protein"/>
    <property type="match status" value="1"/>
</dbReference>
<dbReference type="GO" id="GO:0034490">
    <property type="term" value="P:basic amino acid transmembrane import into vacuole"/>
    <property type="evidence" value="ECO:0007669"/>
    <property type="project" value="EnsemblFungi"/>
</dbReference>
<evidence type="ECO:0000256" key="6">
    <source>
        <dbReference type="ARBA" id="ARBA00050768"/>
    </source>
</evidence>
<dbReference type="InterPro" id="IPR006603">
    <property type="entry name" value="PQ-loop_rpt"/>
</dbReference>
<dbReference type="OMA" id="FYQHYVL"/>
<evidence type="ECO:0000256" key="2">
    <source>
        <dbReference type="ARBA" id="ARBA00022692"/>
    </source>
</evidence>
<dbReference type="Pfam" id="PF04193">
    <property type="entry name" value="PQ-loop"/>
    <property type="match status" value="2"/>
</dbReference>
<dbReference type="GO" id="GO:0015174">
    <property type="term" value="F:basic amino acid transmembrane transporter activity"/>
    <property type="evidence" value="ECO:0000318"/>
    <property type="project" value="GO_Central"/>
</dbReference>
<gene>
    <name evidence="8" type="ORF">AGOS_ACL106C</name>
</gene>
<keyword evidence="3 7" id="KW-1133">Transmembrane helix</keyword>
<name>Q75CM5_EREGS</name>
<evidence type="ECO:0000313" key="9">
    <source>
        <dbReference type="Proteomes" id="UP000000591"/>
    </source>
</evidence>
<dbReference type="GO" id="GO:0000329">
    <property type="term" value="C:fungal-type vacuole membrane"/>
    <property type="evidence" value="ECO:0000318"/>
    <property type="project" value="GO_Central"/>
</dbReference>